<dbReference type="RefSeq" id="WP_341878274.1">
    <property type="nucleotide sequence ID" value="NZ_CP121687.1"/>
</dbReference>
<proteinExistence type="predicted"/>
<reference evidence="1 2" key="1">
    <citation type="submission" date="2023-03" db="EMBL/GenBank/DDBJ databases">
        <title>Novel Species.</title>
        <authorList>
            <person name="Ma S."/>
        </authorList>
    </citation>
    <scope>NUCLEOTIDE SEQUENCE [LARGE SCALE GENOMIC DNA]</scope>
    <source>
        <strain evidence="1 2">LIND6LT2</strain>
    </source>
</reference>
<dbReference type="PANTHER" id="PTHR40056:SF1">
    <property type="entry name" value="DUF1836 DOMAIN-CONTAINING PROTEIN"/>
    <property type="match status" value="1"/>
</dbReference>
<gene>
    <name evidence="1" type="ORF">QBE51_07320</name>
</gene>
<accession>A0ABZ2Y8R1</accession>
<dbReference type="EMBL" id="CP121687">
    <property type="protein sequence ID" value="WZL71310.1"/>
    <property type="molecule type" value="Genomic_DNA"/>
</dbReference>
<keyword evidence="2" id="KW-1185">Reference proteome</keyword>
<organism evidence="1 2">
    <name type="scientific">Defluviitalea saccharophila</name>
    <dbReference type="NCBI Taxonomy" id="879970"/>
    <lineage>
        <taxon>Bacteria</taxon>
        <taxon>Bacillati</taxon>
        <taxon>Bacillota</taxon>
        <taxon>Clostridia</taxon>
        <taxon>Lachnospirales</taxon>
        <taxon>Defluviitaleaceae</taxon>
        <taxon>Defluviitalea</taxon>
    </lineage>
</organism>
<dbReference type="PANTHER" id="PTHR40056">
    <property type="entry name" value="HYPOTHETICAL CYTOSOLIC PROTEIN"/>
    <property type="match status" value="1"/>
</dbReference>
<protein>
    <submittedName>
        <fullName evidence="1">DUF1836 domain-containing protein</fullName>
    </submittedName>
</protein>
<name>A0ABZ2Y8R1_9FIRM</name>
<evidence type="ECO:0000313" key="2">
    <source>
        <dbReference type="Proteomes" id="UP001486565"/>
    </source>
</evidence>
<sequence length="204" mass="23855">MDFNKDALDALIKEFSSLDVIELSDIPNIDLYMDQITTFFDDKLGPWKLDEKDKVLTKTMVNNYTKADVLFPPIKKKYSKEHIILLVLIYHLKQVLSINEIHTVLFPIIQKNMSKTSEGNHKLHSLYEEFIKIQKEEMGAFEESFSKKINALFDKIDGEDKDSYSELFMILMNLIVSSSIQKHFAQKLIRQFPDIFAQKKMPNK</sequence>
<dbReference type="Pfam" id="PF08876">
    <property type="entry name" value="DUF1836"/>
    <property type="match status" value="1"/>
</dbReference>
<dbReference type="InterPro" id="IPR014975">
    <property type="entry name" value="DUF1836"/>
</dbReference>
<dbReference type="Proteomes" id="UP001486565">
    <property type="component" value="Chromosome"/>
</dbReference>
<evidence type="ECO:0000313" key="1">
    <source>
        <dbReference type="EMBL" id="WZL71310.1"/>
    </source>
</evidence>